<keyword evidence="6" id="KW-1185">Reference proteome</keyword>
<dbReference type="Pfam" id="PF25390">
    <property type="entry name" value="WD40_RLD"/>
    <property type="match status" value="1"/>
</dbReference>
<feature type="region of interest" description="Disordered" evidence="3">
    <location>
        <begin position="1"/>
        <end position="22"/>
    </location>
</feature>
<proteinExistence type="predicted"/>
<dbReference type="PROSITE" id="PS00626">
    <property type="entry name" value="RCC1_2"/>
    <property type="match status" value="2"/>
</dbReference>
<gene>
    <name evidence="5" type="ORF">RND81_11G030800</name>
</gene>
<feature type="domain" description="RCC1-like" evidence="4">
    <location>
        <begin position="22"/>
        <end position="396"/>
    </location>
</feature>
<evidence type="ECO:0000259" key="4">
    <source>
        <dbReference type="Pfam" id="PF25390"/>
    </source>
</evidence>
<evidence type="ECO:0000256" key="2">
    <source>
        <dbReference type="PROSITE-ProRule" id="PRU00235"/>
    </source>
</evidence>
<dbReference type="InterPro" id="IPR051210">
    <property type="entry name" value="Ub_ligase/GEF_domain"/>
</dbReference>
<accession>A0AAW1HHH2</accession>
<feature type="repeat" description="RCC1" evidence="2">
    <location>
        <begin position="284"/>
        <end position="344"/>
    </location>
</feature>
<dbReference type="InterPro" id="IPR000408">
    <property type="entry name" value="Reg_chr_condens"/>
</dbReference>
<dbReference type="AlphaFoldDB" id="A0AAW1HHH2"/>
<evidence type="ECO:0000313" key="6">
    <source>
        <dbReference type="Proteomes" id="UP001443914"/>
    </source>
</evidence>
<feature type="repeat" description="RCC1" evidence="2">
    <location>
        <begin position="78"/>
        <end position="130"/>
    </location>
</feature>
<dbReference type="InterPro" id="IPR009091">
    <property type="entry name" value="RCC1/BLIP-II"/>
</dbReference>
<dbReference type="Gene3D" id="2.130.10.30">
    <property type="entry name" value="Regulator of chromosome condensation 1/beta-lactamase-inhibitor protein II"/>
    <property type="match status" value="2"/>
</dbReference>
<evidence type="ECO:0000313" key="5">
    <source>
        <dbReference type="EMBL" id="KAK9675781.1"/>
    </source>
</evidence>
<dbReference type="PANTHER" id="PTHR22870:SF466">
    <property type="entry name" value="ANKYRIN REPEAT-CONTAINING PROTEIN"/>
    <property type="match status" value="1"/>
</dbReference>
<dbReference type="SUPFAM" id="SSF50985">
    <property type="entry name" value="RCC1/BLIP-II"/>
    <property type="match status" value="1"/>
</dbReference>
<dbReference type="InterPro" id="IPR058923">
    <property type="entry name" value="RCC1-like_dom"/>
</dbReference>
<dbReference type="PROSITE" id="PS50012">
    <property type="entry name" value="RCC1_3"/>
    <property type="match status" value="7"/>
</dbReference>
<feature type="repeat" description="RCC1" evidence="2">
    <location>
        <begin position="21"/>
        <end position="77"/>
    </location>
</feature>
<sequence length="409" mass="43712">MEDTERTVTANHEDSNSVQHQQIWSWGAGTEGQLGTYKLNDENTPQLLHNLTNSLSFYGSISLLSCGGAHVIALTSGGKAMTWGRGSSGQLGHGEIVPNCLNPKLVDSLSSFNVCHVSAGWNHSGFVSDSGCLFTCGDGSFGQLGHRDHQSYSFPVEVSLFRSKHVEQVTCGMRHTLVLTKGNVGDQLYGFGSNKRGQLGVLTDKIRSLNTPQPCLGFESAELVTVIANGDHSAAISADGRLFTWGRSFSGQSDVCVPECLSSSLSFNQAALGWNHGLLLTGDGEVLMLGGRHHGALGEPERIAHARNCSDSENSHLRKVPGLDGRKVVQIATGAEHSAVITEDGEIYTWGWGEHGQLGLGDTDDQTSPKSVDLKNVYNHDSSILRVYCGSGFTFVVGTGRPQEDGSLL</sequence>
<feature type="repeat" description="RCC1" evidence="2">
    <location>
        <begin position="240"/>
        <end position="283"/>
    </location>
</feature>
<name>A0AAW1HHH2_SAPOF</name>
<protein>
    <recommendedName>
        <fullName evidence="4">RCC1-like domain-containing protein</fullName>
    </recommendedName>
</protein>
<feature type="compositionally biased region" description="Basic and acidic residues" evidence="3">
    <location>
        <begin position="1"/>
        <end position="15"/>
    </location>
</feature>
<evidence type="ECO:0000256" key="1">
    <source>
        <dbReference type="ARBA" id="ARBA00022737"/>
    </source>
</evidence>
<dbReference type="Proteomes" id="UP001443914">
    <property type="component" value="Unassembled WGS sequence"/>
</dbReference>
<dbReference type="PRINTS" id="PR00633">
    <property type="entry name" value="RCCNDNSATION"/>
</dbReference>
<reference evidence="5" key="1">
    <citation type="submission" date="2024-03" db="EMBL/GenBank/DDBJ databases">
        <title>WGS assembly of Saponaria officinalis var. Norfolk2.</title>
        <authorList>
            <person name="Jenkins J."/>
            <person name="Shu S."/>
            <person name="Grimwood J."/>
            <person name="Barry K."/>
            <person name="Goodstein D."/>
            <person name="Schmutz J."/>
            <person name="Leebens-Mack J."/>
            <person name="Osbourn A."/>
        </authorList>
    </citation>
    <scope>NUCLEOTIDE SEQUENCE [LARGE SCALE GENOMIC DNA]</scope>
    <source>
        <strain evidence="5">JIC</strain>
    </source>
</reference>
<evidence type="ECO:0000256" key="3">
    <source>
        <dbReference type="SAM" id="MobiDB-lite"/>
    </source>
</evidence>
<keyword evidence="1" id="KW-0677">Repeat</keyword>
<dbReference type="PANTHER" id="PTHR22870">
    <property type="entry name" value="REGULATOR OF CHROMOSOME CONDENSATION"/>
    <property type="match status" value="1"/>
</dbReference>
<comment type="caution">
    <text evidence="5">The sequence shown here is derived from an EMBL/GenBank/DDBJ whole genome shotgun (WGS) entry which is preliminary data.</text>
</comment>
<feature type="repeat" description="RCC1" evidence="2">
    <location>
        <begin position="186"/>
        <end position="239"/>
    </location>
</feature>
<feature type="repeat" description="RCC1" evidence="2">
    <location>
        <begin position="345"/>
        <end position="400"/>
    </location>
</feature>
<feature type="repeat" description="RCC1" evidence="2">
    <location>
        <begin position="131"/>
        <end position="182"/>
    </location>
</feature>
<organism evidence="5 6">
    <name type="scientific">Saponaria officinalis</name>
    <name type="common">Common soapwort</name>
    <name type="synonym">Lychnis saponaria</name>
    <dbReference type="NCBI Taxonomy" id="3572"/>
    <lineage>
        <taxon>Eukaryota</taxon>
        <taxon>Viridiplantae</taxon>
        <taxon>Streptophyta</taxon>
        <taxon>Embryophyta</taxon>
        <taxon>Tracheophyta</taxon>
        <taxon>Spermatophyta</taxon>
        <taxon>Magnoliopsida</taxon>
        <taxon>eudicotyledons</taxon>
        <taxon>Gunneridae</taxon>
        <taxon>Pentapetalae</taxon>
        <taxon>Caryophyllales</taxon>
        <taxon>Caryophyllaceae</taxon>
        <taxon>Caryophylleae</taxon>
        <taxon>Saponaria</taxon>
    </lineage>
</organism>
<dbReference type="EMBL" id="JBDFQZ010000011">
    <property type="protein sequence ID" value="KAK9675781.1"/>
    <property type="molecule type" value="Genomic_DNA"/>
</dbReference>